<comment type="caution">
    <text evidence="1">The sequence shown here is derived from an EMBL/GenBank/DDBJ whole genome shotgun (WGS) entry which is preliminary data.</text>
</comment>
<accession>A0A9Q1GGZ5</accession>
<organism evidence="1 2">
    <name type="scientific">Carnegiea gigantea</name>
    <dbReference type="NCBI Taxonomy" id="171969"/>
    <lineage>
        <taxon>Eukaryota</taxon>
        <taxon>Viridiplantae</taxon>
        <taxon>Streptophyta</taxon>
        <taxon>Embryophyta</taxon>
        <taxon>Tracheophyta</taxon>
        <taxon>Spermatophyta</taxon>
        <taxon>Magnoliopsida</taxon>
        <taxon>eudicotyledons</taxon>
        <taxon>Gunneridae</taxon>
        <taxon>Pentapetalae</taxon>
        <taxon>Caryophyllales</taxon>
        <taxon>Cactineae</taxon>
        <taxon>Cactaceae</taxon>
        <taxon>Cactoideae</taxon>
        <taxon>Echinocereeae</taxon>
        <taxon>Carnegiea</taxon>
    </lineage>
</organism>
<dbReference type="AlphaFoldDB" id="A0A9Q1GGZ5"/>
<dbReference type="Proteomes" id="UP001153076">
    <property type="component" value="Unassembled WGS sequence"/>
</dbReference>
<keyword evidence="2" id="KW-1185">Reference proteome</keyword>
<name>A0A9Q1GGZ5_9CARY</name>
<dbReference type="EMBL" id="JAKOGI010003502">
    <property type="protein sequence ID" value="KAJ8420371.1"/>
    <property type="molecule type" value="Genomic_DNA"/>
</dbReference>
<protein>
    <submittedName>
        <fullName evidence="1">Uncharacterized protein</fullName>
    </submittedName>
</protein>
<evidence type="ECO:0000313" key="1">
    <source>
        <dbReference type="EMBL" id="KAJ8420371.1"/>
    </source>
</evidence>
<sequence>MVAQLNEAQTGVATSMGFASFLKVDLKQISGKFSKWLVDSFDPYSASFMLLNGQMFKVIAFDAYVTLVVPIGGTEIIESSRSLADEEYDENCYYGKSILKYIKDVNQIASLDWCKFVVQKLISSMSITRRASLQKGCTSMEDLALKSEGGASEKRTY</sequence>
<dbReference type="OrthoDB" id="679318at2759"/>
<proteinExistence type="predicted"/>
<evidence type="ECO:0000313" key="2">
    <source>
        <dbReference type="Proteomes" id="UP001153076"/>
    </source>
</evidence>
<gene>
    <name evidence="1" type="ORF">Cgig2_002026</name>
</gene>
<reference evidence="1" key="1">
    <citation type="submission" date="2022-04" db="EMBL/GenBank/DDBJ databases">
        <title>Carnegiea gigantea Genome sequencing and assembly v2.</title>
        <authorList>
            <person name="Copetti D."/>
            <person name="Sanderson M.J."/>
            <person name="Burquez A."/>
            <person name="Wojciechowski M.F."/>
        </authorList>
    </citation>
    <scope>NUCLEOTIDE SEQUENCE</scope>
    <source>
        <strain evidence="1">SGP5-SGP5p</strain>
        <tissue evidence="1">Aerial part</tissue>
    </source>
</reference>